<organism evidence="1 2">
    <name type="scientific">Mucor flavus</name>
    <dbReference type="NCBI Taxonomy" id="439312"/>
    <lineage>
        <taxon>Eukaryota</taxon>
        <taxon>Fungi</taxon>
        <taxon>Fungi incertae sedis</taxon>
        <taxon>Mucoromycota</taxon>
        <taxon>Mucoromycotina</taxon>
        <taxon>Mucoromycetes</taxon>
        <taxon>Mucorales</taxon>
        <taxon>Mucorineae</taxon>
        <taxon>Mucoraceae</taxon>
        <taxon>Mucor</taxon>
    </lineage>
</organism>
<name>A0ABP9Z760_9FUNG</name>
<keyword evidence="2" id="KW-1185">Reference proteome</keyword>
<protein>
    <recommendedName>
        <fullName evidence="3">Sulfotransferase family protein</fullName>
    </recommendedName>
</protein>
<dbReference type="InterPro" id="IPR040632">
    <property type="entry name" value="Sulfotransfer_4"/>
</dbReference>
<dbReference type="EMBL" id="BAABUK010000023">
    <property type="protein sequence ID" value="GAA5814924.1"/>
    <property type="molecule type" value="Genomic_DNA"/>
</dbReference>
<reference evidence="1 2" key="1">
    <citation type="submission" date="2024-04" db="EMBL/GenBank/DDBJ databases">
        <title>genome sequences of Mucor flavus KT1a and Helicostylum pulchrum KT1b strains isolated from the surface of a dry-aged beef.</title>
        <authorList>
            <person name="Toyotome T."/>
            <person name="Hosono M."/>
            <person name="Torimaru M."/>
            <person name="Fukuda K."/>
            <person name="Mikami N."/>
        </authorList>
    </citation>
    <scope>NUCLEOTIDE SEQUENCE [LARGE SCALE GENOMIC DNA]</scope>
    <source>
        <strain evidence="1 2">KT1a</strain>
    </source>
</reference>
<dbReference type="Pfam" id="PF17784">
    <property type="entry name" value="Sulfotransfer_4"/>
    <property type="match status" value="1"/>
</dbReference>
<evidence type="ECO:0000313" key="2">
    <source>
        <dbReference type="Proteomes" id="UP001473302"/>
    </source>
</evidence>
<accession>A0ABP9Z760</accession>
<proteinExistence type="predicted"/>
<dbReference type="Proteomes" id="UP001473302">
    <property type="component" value="Unassembled WGS sequence"/>
</dbReference>
<evidence type="ECO:0008006" key="3">
    <source>
        <dbReference type="Google" id="ProtNLM"/>
    </source>
</evidence>
<dbReference type="SUPFAM" id="SSF52540">
    <property type="entry name" value="P-loop containing nucleoside triphosphate hydrolases"/>
    <property type="match status" value="1"/>
</dbReference>
<sequence length="483" mass="55733">MAPLKVIGAGYGRTGTDSLRIALDTLGYQTFHMKRFWEDPTINPDDFYQAHLNPKDADWDTLYKDHDAAIDWPTVNFYQELLELYPTAKVILTVRSADSWYESVKNTIHKNALLRGDSWRDPAHEKHLYYRMVYYACMDGFICDAEKFRDEKLIKKMYLDHIDQVKLHVPKDQLLVMELVYRTQKQTVRVISNNTLNQKMTSISFLRPRTEIKLKANKANKVLNLSIAYWMINAHRPINTIKAYTAKQEEWKCKDQTFEGQTLSDLKLSYFLADYVSKRGPVSDLFRLLKEVYSSMAEDLEKFKLPLKWKPDSDVVSVDVSPDSYSVAPTEWADTKGVYTLYVSQNTSNEKCMPVLVVIQEEVDQTTILETIERSALVCEKYRILPTVLVISIKSSSELKDDGEFDVIDHPFLMQCESKFWASKCYLFFADDLANVDTSNTLTSALFTLCHFISNSNKSFTLSHPSNSQTISLICKVKAHEHT</sequence>
<dbReference type="PANTHER" id="PTHR36978:SF4">
    <property type="entry name" value="P-LOOP CONTAINING NUCLEOSIDE TRIPHOSPHATE HYDROLASE PROTEIN"/>
    <property type="match status" value="1"/>
</dbReference>
<comment type="caution">
    <text evidence="1">The sequence shown here is derived from an EMBL/GenBank/DDBJ whole genome shotgun (WGS) entry which is preliminary data.</text>
</comment>
<dbReference type="PANTHER" id="PTHR36978">
    <property type="entry name" value="P-LOOP CONTAINING NUCLEOTIDE TRIPHOSPHATE HYDROLASE"/>
    <property type="match status" value="1"/>
</dbReference>
<dbReference type="InterPro" id="IPR027417">
    <property type="entry name" value="P-loop_NTPase"/>
</dbReference>
<evidence type="ECO:0000313" key="1">
    <source>
        <dbReference type="EMBL" id="GAA5814924.1"/>
    </source>
</evidence>
<gene>
    <name evidence="1" type="ORF">MFLAVUS_008427</name>
</gene>
<dbReference type="Gene3D" id="3.40.50.300">
    <property type="entry name" value="P-loop containing nucleotide triphosphate hydrolases"/>
    <property type="match status" value="1"/>
</dbReference>